<evidence type="ECO:0000313" key="4">
    <source>
        <dbReference type="Proteomes" id="UP000249739"/>
    </source>
</evidence>
<feature type="region of interest" description="Disordered" evidence="2">
    <location>
        <begin position="96"/>
        <end position="119"/>
    </location>
</feature>
<evidence type="ECO:0000256" key="1">
    <source>
        <dbReference type="SAM" id="Coils"/>
    </source>
</evidence>
<feature type="compositionally biased region" description="Basic residues" evidence="2">
    <location>
        <begin position="108"/>
        <end position="119"/>
    </location>
</feature>
<dbReference type="Pfam" id="PF04380">
    <property type="entry name" value="BMFP"/>
    <property type="match status" value="1"/>
</dbReference>
<dbReference type="AlphaFoldDB" id="A0A2W5FJ68"/>
<sequence length="119" mass="13280">MVNQSPFPQHNLRVAHMASDNRLFDDLARMAGGAASLISTVRRQVGSDLKERAQSYTARMDLATRDEIERLQATISKFRSEQEQLKSRIADLEAALTGKSKPKSVTASKKKPVKPSKRK</sequence>
<gene>
    <name evidence="3" type="ORF">DI586_07255</name>
</gene>
<evidence type="ECO:0008006" key="5">
    <source>
        <dbReference type="Google" id="ProtNLM"/>
    </source>
</evidence>
<evidence type="ECO:0000256" key="2">
    <source>
        <dbReference type="SAM" id="MobiDB-lite"/>
    </source>
</evidence>
<protein>
    <recommendedName>
        <fullName evidence="5">Accessory factor UbiK family protein</fullName>
    </recommendedName>
</protein>
<comment type="caution">
    <text evidence="3">The sequence shown here is derived from an EMBL/GenBank/DDBJ whole genome shotgun (WGS) entry which is preliminary data.</text>
</comment>
<dbReference type="InterPro" id="IPR007475">
    <property type="entry name" value="UbiK"/>
</dbReference>
<accession>A0A2W5FJ68</accession>
<organism evidence="3 4">
    <name type="scientific">Micavibrio aeruginosavorus</name>
    <dbReference type="NCBI Taxonomy" id="349221"/>
    <lineage>
        <taxon>Bacteria</taxon>
        <taxon>Pseudomonadati</taxon>
        <taxon>Bdellovibrionota</taxon>
        <taxon>Bdellovibrionia</taxon>
        <taxon>Bdellovibrionales</taxon>
        <taxon>Pseudobdellovibrionaceae</taxon>
        <taxon>Micavibrio</taxon>
    </lineage>
</organism>
<reference evidence="3 4" key="1">
    <citation type="submission" date="2017-08" db="EMBL/GenBank/DDBJ databases">
        <title>Infants hospitalized years apart are colonized by the same room-sourced microbial strains.</title>
        <authorList>
            <person name="Brooks B."/>
            <person name="Olm M.R."/>
            <person name="Firek B.A."/>
            <person name="Baker R."/>
            <person name="Thomas B.C."/>
            <person name="Morowitz M.J."/>
            <person name="Banfield J.F."/>
        </authorList>
    </citation>
    <scope>NUCLEOTIDE SEQUENCE [LARGE SCALE GENOMIC DNA]</scope>
    <source>
        <strain evidence="3">S2_006_000_R2_64</strain>
    </source>
</reference>
<proteinExistence type="predicted"/>
<feature type="coiled-coil region" evidence="1">
    <location>
        <begin position="68"/>
        <end position="95"/>
    </location>
</feature>
<dbReference type="Proteomes" id="UP000249739">
    <property type="component" value="Unassembled WGS sequence"/>
</dbReference>
<dbReference type="EMBL" id="QFOT01000075">
    <property type="protein sequence ID" value="PZP55328.1"/>
    <property type="molecule type" value="Genomic_DNA"/>
</dbReference>
<evidence type="ECO:0000313" key="3">
    <source>
        <dbReference type="EMBL" id="PZP55328.1"/>
    </source>
</evidence>
<name>A0A2W5FJ68_9BACT</name>
<keyword evidence="1" id="KW-0175">Coiled coil</keyword>